<protein>
    <submittedName>
        <fullName evidence="2">TlpA family protein disulfide reductase</fullName>
    </submittedName>
</protein>
<name>A0ABW5TC68_9FLAO</name>
<dbReference type="EMBL" id="JBHULY010000014">
    <property type="protein sequence ID" value="MFD2726065.1"/>
    <property type="molecule type" value="Genomic_DNA"/>
</dbReference>
<dbReference type="PROSITE" id="PS51352">
    <property type="entry name" value="THIOREDOXIN_2"/>
    <property type="match status" value="1"/>
</dbReference>
<dbReference type="InterPro" id="IPR036249">
    <property type="entry name" value="Thioredoxin-like_sf"/>
</dbReference>
<dbReference type="CDD" id="cd02966">
    <property type="entry name" value="TlpA_like_family"/>
    <property type="match status" value="1"/>
</dbReference>
<accession>A0ABW5TC68</accession>
<proteinExistence type="predicted"/>
<dbReference type="SUPFAM" id="SSF52833">
    <property type="entry name" value="Thioredoxin-like"/>
    <property type="match status" value="1"/>
</dbReference>
<dbReference type="PANTHER" id="PTHR42852">
    <property type="entry name" value="THIOL:DISULFIDE INTERCHANGE PROTEIN DSBE"/>
    <property type="match status" value="1"/>
</dbReference>
<dbReference type="InterPro" id="IPR050553">
    <property type="entry name" value="Thioredoxin_ResA/DsbE_sf"/>
</dbReference>
<reference evidence="3" key="1">
    <citation type="journal article" date="2019" name="Int. J. Syst. Evol. Microbiol.">
        <title>The Global Catalogue of Microorganisms (GCM) 10K type strain sequencing project: providing services to taxonomists for standard genome sequencing and annotation.</title>
        <authorList>
            <consortium name="The Broad Institute Genomics Platform"/>
            <consortium name="The Broad Institute Genome Sequencing Center for Infectious Disease"/>
            <person name="Wu L."/>
            <person name="Ma J."/>
        </authorList>
    </citation>
    <scope>NUCLEOTIDE SEQUENCE [LARGE SCALE GENOMIC DNA]</scope>
    <source>
        <strain evidence="3">KCTC 42398</strain>
    </source>
</reference>
<dbReference type="Gene3D" id="3.40.30.10">
    <property type="entry name" value="Glutaredoxin"/>
    <property type="match status" value="1"/>
</dbReference>
<dbReference type="Pfam" id="PF08534">
    <property type="entry name" value="Redoxin"/>
    <property type="match status" value="1"/>
</dbReference>
<dbReference type="InterPro" id="IPR013740">
    <property type="entry name" value="Redoxin"/>
</dbReference>
<feature type="domain" description="Thioredoxin" evidence="1">
    <location>
        <begin position="100"/>
        <end position="246"/>
    </location>
</feature>
<gene>
    <name evidence="2" type="ORF">ACFSR8_07540</name>
</gene>
<evidence type="ECO:0000259" key="1">
    <source>
        <dbReference type="PROSITE" id="PS51352"/>
    </source>
</evidence>
<organism evidence="2 3">
    <name type="scientific">Hyunsoonleella rubra</name>
    <dbReference type="NCBI Taxonomy" id="1737062"/>
    <lineage>
        <taxon>Bacteria</taxon>
        <taxon>Pseudomonadati</taxon>
        <taxon>Bacteroidota</taxon>
        <taxon>Flavobacteriia</taxon>
        <taxon>Flavobacteriales</taxon>
        <taxon>Flavobacteriaceae</taxon>
    </lineage>
</organism>
<dbReference type="InterPro" id="IPR013766">
    <property type="entry name" value="Thioredoxin_domain"/>
</dbReference>
<keyword evidence="3" id="KW-1185">Reference proteome</keyword>
<dbReference type="RefSeq" id="WP_380290649.1">
    <property type="nucleotide sequence ID" value="NZ_JBHULY010000014.1"/>
</dbReference>
<evidence type="ECO:0000313" key="3">
    <source>
        <dbReference type="Proteomes" id="UP001597476"/>
    </source>
</evidence>
<dbReference type="Proteomes" id="UP001597476">
    <property type="component" value="Unassembled WGS sequence"/>
</dbReference>
<sequence>MNKVISILVIAFIFISNIEAQQKVYYKTNSSTTIHSEESYQLLKQHIRKKLSEDGTEVTINEILTDSVVSNDSIIKTMELHIKRTRHHKGSKRLPEKINTYLNKELPNFSLTTAEGKELNSNDLKGKPTLINLWFTRCKPCVEEIPVLNELSKKYADKVNFVTITPDRKETTLEFLKNQPFHFIHLTDARAYLEKIGNSSYPKNLFIDKNGVVKKIARGLPHFKKNGKMELGNGEMFEKYILELLE</sequence>
<comment type="caution">
    <text evidence="2">The sequence shown here is derived from an EMBL/GenBank/DDBJ whole genome shotgun (WGS) entry which is preliminary data.</text>
</comment>
<dbReference type="PANTHER" id="PTHR42852:SF17">
    <property type="entry name" value="THIOREDOXIN-LIKE PROTEIN HI_1115"/>
    <property type="match status" value="1"/>
</dbReference>
<evidence type="ECO:0000313" key="2">
    <source>
        <dbReference type="EMBL" id="MFD2726065.1"/>
    </source>
</evidence>